<evidence type="ECO:0000313" key="5">
    <source>
        <dbReference type="EMBL" id="MFF5897131.1"/>
    </source>
</evidence>
<dbReference type="SUPFAM" id="SSF46894">
    <property type="entry name" value="C-terminal effector domain of the bipartite response regulators"/>
    <property type="match status" value="1"/>
</dbReference>
<protein>
    <submittedName>
        <fullName evidence="5">LuxR C-terminal-related transcriptional regulator</fullName>
    </submittedName>
</protein>
<dbReference type="Gene3D" id="1.10.10.10">
    <property type="entry name" value="Winged helix-like DNA-binding domain superfamily/Winged helix DNA-binding domain"/>
    <property type="match status" value="1"/>
</dbReference>
<proteinExistence type="predicted"/>
<dbReference type="PRINTS" id="PR00038">
    <property type="entry name" value="HTHLUXR"/>
</dbReference>
<keyword evidence="3" id="KW-0804">Transcription</keyword>
<gene>
    <name evidence="5" type="ORF">ACFY8O_14520</name>
</gene>
<evidence type="ECO:0000313" key="6">
    <source>
        <dbReference type="Proteomes" id="UP001602322"/>
    </source>
</evidence>
<name>A0ABW6X6Y9_9ACTN</name>
<dbReference type="SMART" id="SM00421">
    <property type="entry name" value="HTH_LUXR"/>
    <property type="match status" value="1"/>
</dbReference>
<feature type="domain" description="HTH luxR-type" evidence="4">
    <location>
        <begin position="474"/>
        <end position="539"/>
    </location>
</feature>
<dbReference type="PANTHER" id="PTHR44688:SF16">
    <property type="entry name" value="DNA-BINDING TRANSCRIPTIONAL ACTIVATOR DEVR_DOSR"/>
    <property type="match status" value="1"/>
</dbReference>
<dbReference type="CDD" id="cd06170">
    <property type="entry name" value="LuxR_C_like"/>
    <property type="match status" value="1"/>
</dbReference>
<dbReference type="InterPro" id="IPR036388">
    <property type="entry name" value="WH-like_DNA-bd_sf"/>
</dbReference>
<dbReference type="Pfam" id="PF00196">
    <property type="entry name" value="GerE"/>
    <property type="match status" value="1"/>
</dbReference>
<dbReference type="PROSITE" id="PS50043">
    <property type="entry name" value="HTH_LUXR_2"/>
    <property type="match status" value="1"/>
</dbReference>
<dbReference type="InterPro" id="IPR016032">
    <property type="entry name" value="Sig_transdc_resp-reg_C-effctor"/>
</dbReference>
<evidence type="ECO:0000256" key="3">
    <source>
        <dbReference type="ARBA" id="ARBA00023163"/>
    </source>
</evidence>
<organism evidence="5 6">
    <name type="scientific">Streptomyces argenteolus</name>
    <dbReference type="NCBI Taxonomy" id="67274"/>
    <lineage>
        <taxon>Bacteria</taxon>
        <taxon>Bacillati</taxon>
        <taxon>Actinomycetota</taxon>
        <taxon>Actinomycetes</taxon>
        <taxon>Kitasatosporales</taxon>
        <taxon>Streptomycetaceae</taxon>
        <taxon>Streptomyces</taxon>
    </lineage>
</organism>
<dbReference type="Proteomes" id="UP001602322">
    <property type="component" value="Unassembled WGS sequence"/>
</dbReference>
<reference evidence="5 6" key="1">
    <citation type="submission" date="2024-10" db="EMBL/GenBank/DDBJ databases">
        <title>The Natural Products Discovery Center: Release of the First 8490 Sequenced Strains for Exploring Actinobacteria Biosynthetic Diversity.</title>
        <authorList>
            <person name="Kalkreuter E."/>
            <person name="Kautsar S.A."/>
            <person name="Yang D."/>
            <person name="Bader C.D."/>
            <person name="Teijaro C.N."/>
            <person name="Fluegel L."/>
            <person name="Davis C.M."/>
            <person name="Simpson J.R."/>
            <person name="Lauterbach L."/>
            <person name="Steele A.D."/>
            <person name="Gui C."/>
            <person name="Meng S."/>
            <person name="Li G."/>
            <person name="Viehrig K."/>
            <person name="Ye F."/>
            <person name="Su P."/>
            <person name="Kiefer A.F."/>
            <person name="Nichols A."/>
            <person name="Cepeda A.J."/>
            <person name="Yan W."/>
            <person name="Fan B."/>
            <person name="Jiang Y."/>
            <person name="Adhikari A."/>
            <person name="Zheng C.-J."/>
            <person name="Schuster L."/>
            <person name="Cowan T.M."/>
            <person name="Smanski M.J."/>
            <person name="Chevrette M.G."/>
            <person name="De Carvalho L.P.S."/>
            <person name="Shen B."/>
        </authorList>
    </citation>
    <scope>NUCLEOTIDE SEQUENCE [LARGE SCALE GENOMIC DNA]</scope>
    <source>
        <strain evidence="5 6">NPDC012540</strain>
    </source>
</reference>
<dbReference type="InterPro" id="IPR011990">
    <property type="entry name" value="TPR-like_helical_dom_sf"/>
</dbReference>
<evidence type="ECO:0000256" key="1">
    <source>
        <dbReference type="ARBA" id="ARBA00023015"/>
    </source>
</evidence>
<accession>A0ABW6X6Y9</accession>
<dbReference type="SUPFAM" id="SSF48452">
    <property type="entry name" value="TPR-like"/>
    <property type="match status" value="1"/>
</dbReference>
<evidence type="ECO:0000256" key="2">
    <source>
        <dbReference type="ARBA" id="ARBA00023125"/>
    </source>
</evidence>
<keyword evidence="1" id="KW-0805">Transcription regulation</keyword>
<comment type="caution">
    <text evidence="5">The sequence shown here is derived from an EMBL/GenBank/DDBJ whole genome shotgun (WGS) entry which is preliminary data.</text>
</comment>
<dbReference type="EMBL" id="JBIBEG010000003">
    <property type="protein sequence ID" value="MFF5897131.1"/>
    <property type="molecule type" value="Genomic_DNA"/>
</dbReference>
<sequence length="542" mass="58938">MTAPGDGDGERPDTAAALRRRAEHLFRLGHADEAQAVLIRALAAAGDGAGHSKAELLERLGRYLDASSCSWTHDYFEQALAELRPDEPFHSKVEVLCSVGFAYVQRGRTEEGMGLLREAIDLARDVVDAQLEMTVHTVAAEALLTLGTLEESIERTRRARRLGMESAQHHIVVRSYLNEARATYLRTGSIGDSLRIKRVGLRYARDFGELATEEGDTLRLALVKDLIEAGHWPEAHALLGPADADERHGSINAVEETLVRCWLMSRQGPRPRTVPPFVELVESSSPPRHAYLLNIALAAAVRLEDYASVEELIGRALTLADGRLTPPGCGLHVVDALASAIESQCEGRHTLMHPDSSPPRLLEVIERVHLKVRGHVAATYELTDGVVAQARARCAPGPQDAARHWDEAIVVFRRTHARARLVTALLGRAALYGSAPRARLLLDEAEQIARDMRAAPHLERIAALRGAGAAPAAHAAPAVALTGRQQQVVSLLARGCTDREIAGDLGLSVRTVNAHVVQILGRLGVRNRAEVAAWYHRSGTAR</sequence>
<dbReference type="InterPro" id="IPR000792">
    <property type="entry name" value="Tscrpt_reg_LuxR_C"/>
</dbReference>
<keyword evidence="6" id="KW-1185">Reference proteome</keyword>
<dbReference type="RefSeq" id="WP_387901922.1">
    <property type="nucleotide sequence ID" value="NZ_JBIBEG010000003.1"/>
</dbReference>
<keyword evidence="2" id="KW-0238">DNA-binding</keyword>
<evidence type="ECO:0000259" key="4">
    <source>
        <dbReference type="PROSITE" id="PS50043"/>
    </source>
</evidence>
<dbReference type="Gene3D" id="1.25.40.10">
    <property type="entry name" value="Tetratricopeptide repeat domain"/>
    <property type="match status" value="1"/>
</dbReference>
<dbReference type="PANTHER" id="PTHR44688">
    <property type="entry name" value="DNA-BINDING TRANSCRIPTIONAL ACTIVATOR DEVR_DOSR"/>
    <property type="match status" value="1"/>
</dbReference>